<dbReference type="EMBL" id="OB666930">
    <property type="protein sequence ID" value="CAD7233777.1"/>
    <property type="molecule type" value="Genomic_DNA"/>
</dbReference>
<name>A0A7R8WRN7_9CRUS</name>
<keyword evidence="5" id="KW-0325">Glycoprotein</keyword>
<dbReference type="GO" id="GO:0005886">
    <property type="term" value="C:plasma membrane"/>
    <property type="evidence" value="ECO:0007669"/>
    <property type="project" value="TreeGrafter"/>
</dbReference>
<dbReference type="PANTHER" id="PTHR11036">
    <property type="entry name" value="SEMAPHORIN"/>
    <property type="match status" value="1"/>
</dbReference>
<evidence type="ECO:0000256" key="1">
    <source>
        <dbReference type="ARBA" id="ARBA00004370"/>
    </source>
</evidence>
<dbReference type="GO" id="GO:0007411">
    <property type="term" value="P:axon guidance"/>
    <property type="evidence" value="ECO:0007669"/>
    <property type="project" value="TreeGrafter"/>
</dbReference>
<keyword evidence="3" id="KW-0472">Membrane</keyword>
<dbReference type="InterPro" id="IPR027231">
    <property type="entry name" value="Semaphorin"/>
</dbReference>
<dbReference type="InterPro" id="IPR036352">
    <property type="entry name" value="Semap_dom_sf"/>
</dbReference>
<dbReference type="InterPro" id="IPR001627">
    <property type="entry name" value="Semap_dom"/>
</dbReference>
<dbReference type="Gene3D" id="3.30.1680.10">
    <property type="entry name" value="ligand-binding face of the semaphorins, domain 2"/>
    <property type="match status" value="1"/>
</dbReference>
<dbReference type="GO" id="GO:0030215">
    <property type="term" value="F:semaphorin receptor binding"/>
    <property type="evidence" value="ECO:0007669"/>
    <property type="project" value="InterPro"/>
</dbReference>
<evidence type="ECO:0000256" key="2">
    <source>
        <dbReference type="ARBA" id="ARBA00022902"/>
    </source>
</evidence>
<dbReference type="GO" id="GO:0045499">
    <property type="term" value="F:chemorepellent activity"/>
    <property type="evidence" value="ECO:0007669"/>
    <property type="project" value="TreeGrafter"/>
</dbReference>
<evidence type="ECO:0000256" key="3">
    <source>
        <dbReference type="ARBA" id="ARBA00023136"/>
    </source>
</evidence>
<keyword evidence="4" id="KW-1015">Disulfide bond</keyword>
<dbReference type="OrthoDB" id="9988752at2759"/>
<evidence type="ECO:0000256" key="6">
    <source>
        <dbReference type="PROSITE-ProRule" id="PRU00352"/>
    </source>
</evidence>
<proteinExistence type="predicted"/>
<dbReference type="Gene3D" id="2.130.10.10">
    <property type="entry name" value="YVTN repeat-like/Quinoprotein amine dehydrogenase"/>
    <property type="match status" value="1"/>
</dbReference>
<dbReference type="AlphaFoldDB" id="A0A7R8WRN7"/>
<dbReference type="PANTHER" id="PTHR11036:SF127">
    <property type="entry name" value="SEMAPHORIN-1A"/>
    <property type="match status" value="1"/>
</dbReference>
<dbReference type="InterPro" id="IPR002165">
    <property type="entry name" value="Plexin_repeat"/>
</dbReference>
<reference evidence="7" key="1">
    <citation type="submission" date="2020-11" db="EMBL/GenBank/DDBJ databases">
        <authorList>
            <person name="Tran Van P."/>
        </authorList>
    </citation>
    <scope>NUCLEOTIDE SEQUENCE</scope>
</reference>
<comment type="subcellular location">
    <subcellularLocation>
        <location evidence="1">Membrane</location>
    </subcellularLocation>
</comment>
<accession>A0A7R8WRN7</accession>
<organism evidence="7">
    <name type="scientific">Cyprideis torosa</name>
    <dbReference type="NCBI Taxonomy" id="163714"/>
    <lineage>
        <taxon>Eukaryota</taxon>
        <taxon>Metazoa</taxon>
        <taxon>Ecdysozoa</taxon>
        <taxon>Arthropoda</taxon>
        <taxon>Crustacea</taxon>
        <taxon>Oligostraca</taxon>
        <taxon>Ostracoda</taxon>
        <taxon>Podocopa</taxon>
        <taxon>Podocopida</taxon>
        <taxon>Cytherocopina</taxon>
        <taxon>Cytheroidea</taxon>
        <taxon>Cytherideidae</taxon>
        <taxon>Cyprideis</taxon>
    </lineage>
</organism>
<sequence>MCGMEWLAALCSPLCLFFVISVSPGSAVRWQQDVPAQRIEVGSDYHTLSETSSVGGAEIFEFIGNESQADYFKLLLPVRDTLLIGGRNAIFNVSLQDLTLRSTLDWSVSETDAFNCYRKGRSQDLDCHNYIRVLLLLPNGNIFSCGTNAFAPVCREFYITATGKYTQIREDQGVLYSPFDPSFNSTILLHNGELYSGSFGGFHGSDPLIFGRSLRTRQYDPNHLNDPDFVHSVARGDAVFFFFRETAVEYTNCGKRIYSRVARVCSTDQGGVLGQAKHRWSTYLKSRLNCSIPGEYPFYFDEIQGVTDLVSGSYAGEKREMIYATFTTGPNAIPGSAVCAFSLQDIYNVFEGPFKHQESPGSSFWSVPGPDPRPGRCIKQAAPVDSTWIESHPLMDEAVRSFFGQPIVIRSSFDHGLPKYRFTQIAVDPQVRTPDNRTYDVIFIGTDQGVVLKAYNALAPDSRSPVQSVIVEERQAFPEFQLSRAVRSLKVIRDEFGRWTRLVVVSDEKVRSFLVAQCDQANTCGSCVFLRDPYCAWDRQVQKCIELNRLSHSQASPLERYVQELQTGRSKICPEDGPSSSITGSHTLQKDSTRILPGEGGISVEGEGNTRVNIFVTEEGASLYTVETLAVTVAAASVGALLLGFLLGYGVGRRCKKEQYDAGPCVDAEYEFLEQRPSVPVQMTRMSDRTMDRGGVGSGTSLLAAHHHQTHGCQQEEQTYFTPGHYPVPVHYATGLIGSGVSPGAAGAGGTLPHHFSKPSPHLNMILDLNGSTPHTTATIDRRAFYTHAQGHSSMRRKDFSDDI</sequence>
<evidence type="ECO:0000256" key="4">
    <source>
        <dbReference type="ARBA" id="ARBA00023157"/>
    </source>
</evidence>
<dbReference type="GO" id="GO:0071526">
    <property type="term" value="P:semaphorin-plexin signaling pathway"/>
    <property type="evidence" value="ECO:0007669"/>
    <property type="project" value="TreeGrafter"/>
</dbReference>
<dbReference type="PROSITE" id="PS51004">
    <property type="entry name" value="SEMA"/>
    <property type="match status" value="1"/>
</dbReference>
<keyword evidence="2" id="KW-0524">Neurogenesis</keyword>
<dbReference type="GO" id="GO:0030335">
    <property type="term" value="P:positive regulation of cell migration"/>
    <property type="evidence" value="ECO:0007669"/>
    <property type="project" value="TreeGrafter"/>
</dbReference>
<dbReference type="Pfam" id="PF01437">
    <property type="entry name" value="PSI"/>
    <property type="match status" value="1"/>
</dbReference>
<dbReference type="Pfam" id="PF01403">
    <property type="entry name" value="Sema"/>
    <property type="match status" value="1"/>
</dbReference>
<dbReference type="SMART" id="SM00423">
    <property type="entry name" value="PSI"/>
    <property type="match status" value="1"/>
</dbReference>
<dbReference type="InterPro" id="IPR016201">
    <property type="entry name" value="PSI"/>
</dbReference>
<dbReference type="SUPFAM" id="SSF101912">
    <property type="entry name" value="Sema domain"/>
    <property type="match status" value="1"/>
</dbReference>
<dbReference type="InterPro" id="IPR015943">
    <property type="entry name" value="WD40/YVTN_repeat-like_dom_sf"/>
</dbReference>
<evidence type="ECO:0000256" key="5">
    <source>
        <dbReference type="ARBA" id="ARBA00023180"/>
    </source>
</evidence>
<gene>
    <name evidence="7" type="ORF">CTOB1V02_LOCUS11596</name>
</gene>
<comment type="caution">
    <text evidence="6">Lacks conserved residue(s) required for the propagation of feature annotation.</text>
</comment>
<dbReference type="SMART" id="SM00630">
    <property type="entry name" value="Sema"/>
    <property type="match status" value="1"/>
</dbReference>
<evidence type="ECO:0000313" key="7">
    <source>
        <dbReference type="EMBL" id="CAD7233777.1"/>
    </source>
</evidence>
<protein>
    <submittedName>
        <fullName evidence="7">Uncharacterized protein</fullName>
    </submittedName>
</protein>
<dbReference type="SUPFAM" id="SSF103575">
    <property type="entry name" value="Plexin repeat"/>
    <property type="match status" value="1"/>
</dbReference>